<dbReference type="GeneTree" id="ENSGT00950000182940"/>
<evidence type="ECO:0000256" key="9">
    <source>
        <dbReference type="ARBA" id="ARBA00023136"/>
    </source>
</evidence>
<feature type="transmembrane region" description="Helical" evidence="18">
    <location>
        <begin position="202"/>
        <end position="221"/>
    </location>
</feature>
<keyword evidence="12" id="KW-0968">Cytoplasmic vesicle</keyword>
<dbReference type="SUPFAM" id="SSF103473">
    <property type="entry name" value="MFS general substrate transporter"/>
    <property type="match status" value="2"/>
</dbReference>
<accession>A0A674CRG8</accession>
<dbReference type="InterPro" id="IPR036259">
    <property type="entry name" value="MFS_trans_sf"/>
</dbReference>
<dbReference type="GO" id="GO:0030672">
    <property type="term" value="C:synaptic vesicle membrane"/>
    <property type="evidence" value="ECO:0007669"/>
    <property type="project" value="UniProtKB-SubCell"/>
</dbReference>
<dbReference type="InterPro" id="IPR011701">
    <property type="entry name" value="MFS"/>
</dbReference>
<feature type="transmembrane region" description="Helical" evidence="18">
    <location>
        <begin position="275"/>
        <end position="294"/>
    </location>
</feature>
<evidence type="ECO:0000256" key="18">
    <source>
        <dbReference type="SAM" id="Phobius"/>
    </source>
</evidence>
<dbReference type="PANTHER" id="PTHR23511">
    <property type="entry name" value="SYNAPTIC VESICLE GLYCOPROTEIN 2"/>
    <property type="match status" value="1"/>
</dbReference>
<feature type="transmembrane region" description="Helical" evidence="18">
    <location>
        <begin position="145"/>
        <end position="163"/>
    </location>
</feature>
<dbReference type="NCBIfam" id="TIGR01299">
    <property type="entry name" value="synapt_SV2"/>
    <property type="match status" value="1"/>
</dbReference>
<feature type="transmembrane region" description="Helical" evidence="18">
    <location>
        <begin position="582"/>
        <end position="605"/>
    </location>
</feature>
<evidence type="ECO:0000256" key="1">
    <source>
        <dbReference type="ARBA" id="ARBA00004644"/>
    </source>
</evidence>
<evidence type="ECO:0000259" key="19">
    <source>
        <dbReference type="PROSITE" id="PS50850"/>
    </source>
</evidence>
<dbReference type="Proteomes" id="UP000472277">
    <property type="component" value="Chromosome 3"/>
</dbReference>
<dbReference type="InterPro" id="IPR005829">
    <property type="entry name" value="Sugar_transporter_CS"/>
</dbReference>
<dbReference type="GO" id="GO:0006836">
    <property type="term" value="P:neurotransmitter transport"/>
    <property type="evidence" value="ECO:0007669"/>
    <property type="project" value="UniProtKB-KW"/>
</dbReference>
<organism evidence="20 21">
    <name type="scientific">Salmo trutta</name>
    <name type="common">Brown trout</name>
    <dbReference type="NCBI Taxonomy" id="8032"/>
    <lineage>
        <taxon>Eukaryota</taxon>
        <taxon>Metazoa</taxon>
        <taxon>Chordata</taxon>
        <taxon>Craniata</taxon>
        <taxon>Vertebrata</taxon>
        <taxon>Euteleostomi</taxon>
        <taxon>Actinopterygii</taxon>
        <taxon>Neopterygii</taxon>
        <taxon>Teleostei</taxon>
        <taxon>Protacanthopterygii</taxon>
        <taxon>Salmoniformes</taxon>
        <taxon>Salmonidae</taxon>
        <taxon>Salmoninae</taxon>
        <taxon>Salmo</taxon>
    </lineage>
</organism>
<feature type="domain" description="Major facilitator superfamily (MFS) profile" evidence="19">
    <location>
        <begin position="108"/>
        <end position="635"/>
    </location>
</feature>
<keyword evidence="9 18" id="KW-0472">Membrane</keyword>
<keyword evidence="5 18" id="KW-0812">Transmembrane</keyword>
<comment type="subcellular location">
    <subcellularLocation>
        <location evidence="1">Cytoplasmic vesicle</location>
        <location evidence="1">Secretory vesicle</location>
        <location evidence="1">Synaptic vesicle membrane</location>
        <topology evidence="1">Multi-pass membrane protein</topology>
    </subcellularLocation>
    <subcellularLocation>
        <location evidence="13">Presynapse</location>
    </subcellularLocation>
</comment>
<dbReference type="FunFam" id="2.160.20.80:FF:000001">
    <property type="entry name" value="Synaptic vesicle glycoprotein 2A"/>
    <property type="match status" value="1"/>
</dbReference>
<evidence type="ECO:0000256" key="8">
    <source>
        <dbReference type="ARBA" id="ARBA00023018"/>
    </source>
</evidence>
<comment type="function">
    <text evidence="14">Plays a role in the control of regulated secretion in neural and endocrine cells, enhancing selectively low-frequency neurotransmission. Positively regulates vesicle fusion by maintaining the readily releasable pool of secretory vesicles.</text>
</comment>
<feature type="transmembrane region" description="Helical" evidence="18">
    <location>
        <begin position="548"/>
        <end position="570"/>
    </location>
</feature>
<dbReference type="Gene3D" id="1.20.1250.20">
    <property type="entry name" value="MFS general substrate transporter like domains"/>
    <property type="match status" value="2"/>
</dbReference>
<evidence type="ECO:0000256" key="10">
    <source>
        <dbReference type="ARBA" id="ARBA00023180"/>
    </source>
</evidence>
<proteinExistence type="inferred from homology"/>
<comment type="subunit">
    <text evidence="15">Interacts with SYT1/synaptotagmin-1 in a calcium-dependent manner. Binds the adapter protein complex AP-2.</text>
</comment>
<protein>
    <recommendedName>
        <fullName evidence="16">Synaptic vesicle glycoprotein 2A</fullName>
    </recommendedName>
</protein>
<dbReference type="AlphaFoldDB" id="A0A674CRG8"/>
<dbReference type="FunFam" id="1.20.1250.20:FF:000009">
    <property type="entry name" value="Synaptic vesicle glycoprotein 2A"/>
    <property type="match status" value="1"/>
</dbReference>
<evidence type="ECO:0000256" key="11">
    <source>
        <dbReference type="ARBA" id="ARBA00023273"/>
    </source>
</evidence>
<feature type="transmembrane region" description="Helical" evidence="18">
    <location>
        <begin position="175"/>
        <end position="196"/>
    </location>
</feature>
<evidence type="ECO:0000256" key="4">
    <source>
        <dbReference type="ARBA" id="ARBA00022553"/>
    </source>
</evidence>
<keyword evidence="11" id="KW-0966">Cell projection</keyword>
<keyword evidence="8" id="KW-0770">Synapse</keyword>
<reference evidence="20" key="2">
    <citation type="submission" date="2025-09" db="UniProtKB">
        <authorList>
            <consortium name="Ensembl"/>
        </authorList>
    </citation>
    <scope>IDENTIFICATION</scope>
</reference>
<keyword evidence="6" id="KW-0532">Neurotransmitter transport</keyword>
<dbReference type="Pfam" id="PF23894">
    <property type="entry name" value="LD_SV2"/>
    <property type="match status" value="1"/>
</dbReference>
<keyword evidence="21" id="KW-1185">Reference proteome</keyword>
<evidence type="ECO:0000256" key="14">
    <source>
        <dbReference type="ARBA" id="ARBA00037074"/>
    </source>
</evidence>
<feature type="compositionally biased region" description="Basic and acidic residues" evidence="17">
    <location>
        <begin position="1"/>
        <end position="36"/>
    </location>
</feature>
<dbReference type="InterPro" id="IPR005828">
    <property type="entry name" value="MFS_sugar_transport-like"/>
</dbReference>
<feature type="region of interest" description="Disordered" evidence="17">
    <location>
        <begin position="1"/>
        <end position="61"/>
    </location>
</feature>
<feature type="transmembrane region" description="Helical" evidence="18">
    <location>
        <begin position="523"/>
        <end position="542"/>
    </location>
</feature>
<sequence length="640" mass="71749">MDDGYGRDGRQDGDGYYRNDSRANDDEGGHSDSTEGHDEDDEIYEGEYQGIPRAESGKTVPVDGIAPQAQIRDLAQFEAERRKDQEELAQQYETILQECGHGKFQWTLYFVLGLALMADGVEIFVVGFVLPSAEKDMCLSEESKGMLGLIVYLGMMVGAFLWGGLADRIGRRQTLLISLSINSVFAFFSSFVQGYSSFLLCRLLSGVGIGGSIPIVFSYYSEFLAQEKRGEHLSWLCMFWMIGGIYASAMAWAIIPHYGWSFQMGSAYQFHSWRVFVLVCAFPSVAAISALTTMPESPRFFLENGKHDEAWMILKQVHDTNMRAKGYPERVFSVMDCTKYIITIPTSVLTSISLLSLSYYGLTVWFPDMIKYLQKQEYSSRTKVFIKEKVEHVTFNFTLENQVHRNGEYFNDKFMNLKMKSMVFEDSLFEECYFEDITSSNTFFKNCTFIATLFYNTDLFKYRLINSKLVNSTFLHNKEGCMLSDFSDENSAYMIYFVSFLGTLAVLPGNIVSALLMDKIGRLRMLAGSSVISCVSCFFLSFGNSESAMIALLCLFGGISIASWNALDVLTVELYPSDKRCTAFGFLNALCKLAAVLGISIFTSFVGITKAVPILFASGALAAGSFLAFKLPETRGQVLQ</sequence>
<feature type="transmembrane region" description="Helical" evidence="18">
    <location>
        <begin position="233"/>
        <end position="255"/>
    </location>
</feature>
<evidence type="ECO:0000313" key="20">
    <source>
        <dbReference type="Ensembl" id="ENSSTUP00000086320.1"/>
    </source>
</evidence>
<feature type="transmembrane region" description="Helical" evidence="18">
    <location>
        <begin position="611"/>
        <end position="629"/>
    </location>
</feature>
<evidence type="ECO:0000256" key="17">
    <source>
        <dbReference type="SAM" id="MobiDB-lite"/>
    </source>
</evidence>
<dbReference type="Pfam" id="PF00083">
    <property type="entry name" value="Sugar_tr"/>
    <property type="match status" value="1"/>
</dbReference>
<evidence type="ECO:0000256" key="6">
    <source>
        <dbReference type="ARBA" id="ARBA00022775"/>
    </source>
</evidence>
<evidence type="ECO:0000256" key="16">
    <source>
        <dbReference type="ARBA" id="ARBA00040802"/>
    </source>
</evidence>
<evidence type="ECO:0000256" key="12">
    <source>
        <dbReference type="ARBA" id="ARBA00023329"/>
    </source>
</evidence>
<feature type="transmembrane region" description="Helical" evidence="18">
    <location>
        <begin position="493"/>
        <end position="516"/>
    </location>
</feature>
<dbReference type="Gene3D" id="2.160.20.80">
    <property type="entry name" value="E3 ubiquitin-protein ligase SopA"/>
    <property type="match status" value="1"/>
</dbReference>
<keyword evidence="4" id="KW-0597">Phosphoprotein</keyword>
<dbReference type="Pfam" id="PF07690">
    <property type="entry name" value="MFS_1"/>
    <property type="match status" value="1"/>
</dbReference>
<dbReference type="GO" id="GO:0007268">
    <property type="term" value="P:chemical synaptic transmission"/>
    <property type="evidence" value="ECO:0007669"/>
    <property type="project" value="InterPro"/>
</dbReference>
<reference evidence="20" key="1">
    <citation type="submission" date="2025-08" db="UniProtKB">
        <authorList>
            <consortium name="Ensembl"/>
        </authorList>
    </citation>
    <scope>IDENTIFICATION</scope>
</reference>
<evidence type="ECO:0000256" key="13">
    <source>
        <dbReference type="ARBA" id="ARBA00034106"/>
    </source>
</evidence>
<dbReference type="PROSITE" id="PS00217">
    <property type="entry name" value="SUGAR_TRANSPORT_2"/>
    <property type="match status" value="1"/>
</dbReference>
<feature type="transmembrane region" description="Helical" evidence="18">
    <location>
        <begin position="340"/>
        <end position="362"/>
    </location>
</feature>
<keyword evidence="3" id="KW-0813">Transport</keyword>
<dbReference type="SUPFAM" id="SSF141571">
    <property type="entry name" value="Pentapeptide repeat-like"/>
    <property type="match status" value="1"/>
</dbReference>
<dbReference type="InterPro" id="IPR022308">
    <property type="entry name" value="SV2"/>
</dbReference>
<dbReference type="GO" id="GO:0043005">
    <property type="term" value="C:neuron projection"/>
    <property type="evidence" value="ECO:0007669"/>
    <property type="project" value="TreeGrafter"/>
</dbReference>
<dbReference type="Ensembl" id="ENSSTUT00000091868.1">
    <property type="protein sequence ID" value="ENSSTUP00000086320.1"/>
    <property type="gene ID" value="ENSSTUG00000037605.1"/>
</dbReference>
<evidence type="ECO:0000256" key="5">
    <source>
        <dbReference type="ARBA" id="ARBA00022692"/>
    </source>
</evidence>
<evidence type="ECO:0000256" key="3">
    <source>
        <dbReference type="ARBA" id="ARBA00022448"/>
    </source>
</evidence>
<keyword evidence="10" id="KW-0325">Glycoprotein</keyword>
<dbReference type="PANTHER" id="PTHR23511:SF11">
    <property type="entry name" value="SYNAPTIC VESICLE GLYCOPROTEIN 2A"/>
    <property type="match status" value="1"/>
</dbReference>
<name>A0A674CRG8_SALTR</name>
<evidence type="ECO:0000256" key="7">
    <source>
        <dbReference type="ARBA" id="ARBA00022989"/>
    </source>
</evidence>
<dbReference type="PROSITE" id="PS50850">
    <property type="entry name" value="MFS"/>
    <property type="match status" value="1"/>
</dbReference>
<gene>
    <name evidence="20" type="primary">SV2A</name>
    <name evidence="20" type="synonym">LOC115178475</name>
</gene>
<dbReference type="InterPro" id="IPR020846">
    <property type="entry name" value="MFS_dom"/>
</dbReference>
<dbReference type="GO" id="GO:0022857">
    <property type="term" value="F:transmembrane transporter activity"/>
    <property type="evidence" value="ECO:0007669"/>
    <property type="project" value="InterPro"/>
</dbReference>
<evidence type="ECO:0000256" key="2">
    <source>
        <dbReference type="ARBA" id="ARBA00008335"/>
    </source>
</evidence>
<comment type="similarity">
    <text evidence="2">Belongs to the major facilitator superfamily.</text>
</comment>
<evidence type="ECO:0000256" key="15">
    <source>
        <dbReference type="ARBA" id="ARBA00038707"/>
    </source>
</evidence>
<evidence type="ECO:0000313" key="21">
    <source>
        <dbReference type="Proteomes" id="UP000472277"/>
    </source>
</evidence>
<dbReference type="InterPro" id="IPR055415">
    <property type="entry name" value="LD_SV2"/>
</dbReference>
<keyword evidence="7 18" id="KW-1133">Transmembrane helix</keyword>
<feature type="transmembrane region" description="Helical" evidence="18">
    <location>
        <begin position="106"/>
        <end position="133"/>
    </location>
</feature>